<dbReference type="PROSITE" id="PS00583">
    <property type="entry name" value="PFKB_KINASES_1"/>
    <property type="match status" value="1"/>
</dbReference>
<dbReference type="STRING" id="3088.A0A383WKL7"/>
<evidence type="ECO:0000313" key="7">
    <source>
        <dbReference type="EMBL" id="SZX77762.1"/>
    </source>
</evidence>
<evidence type="ECO:0000256" key="5">
    <source>
        <dbReference type="ARBA" id="ARBA00022840"/>
    </source>
</evidence>
<keyword evidence="2" id="KW-0808">Transferase</keyword>
<keyword evidence="8" id="KW-1185">Reference proteome</keyword>
<keyword evidence="3" id="KW-0547">Nucleotide-binding</keyword>
<name>A0A383WKL7_TETOB</name>
<dbReference type="EMBL" id="FNXT01001293">
    <property type="protein sequence ID" value="SZX77762.1"/>
    <property type="molecule type" value="Genomic_DNA"/>
</dbReference>
<dbReference type="AlphaFoldDB" id="A0A383WKL7"/>
<dbReference type="InterPro" id="IPR050306">
    <property type="entry name" value="PfkB_Carbo_kinase"/>
</dbReference>
<evidence type="ECO:0000256" key="3">
    <source>
        <dbReference type="ARBA" id="ARBA00022741"/>
    </source>
</evidence>
<evidence type="ECO:0000256" key="1">
    <source>
        <dbReference type="ARBA" id="ARBA00010688"/>
    </source>
</evidence>
<evidence type="ECO:0000259" key="6">
    <source>
        <dbReference type="Pfam" id="PF00294"/>
    </source>
</evidence>
<dbReference type="InterPro" id="IPR002173">
    <property type="entry name" value="Carboh/pur_kinase_PfkB_CS"/>
</dbReference>
<comment type="similarity">
    <text evidence="1">Belongs to the carbohydrate kinase PfkB family.</text>
</comment>
<protein>
    <recommendedName>
        <fullName evidence="6">Carbohydrate kinase PfkB domain-containing protein</fullName>
    </recommendedName>
</protein>
<feature type="domain" description="Carbohydrate kinase PfkB" evidence="6">
    <location>
        <begin position="85"/>
        <end position="382"/>
    </location>
</feature>
<keyword evidence="5" id="KW-0067">ATP-binding</keyword>
<dbReference type="Gene3D" id="3.40.1190.20">
    <property type="match status" value="1"/>
</dbReference>
<proteinExistence type="inferred from homology"/>
<sequence length="410" mass="43551">MQVHGSSRAAAGSFSSSRCARPAAAPGSRRLTVAAAGGGDRVVCVGEALFDFLANEKGLKREEVKSWPTNILPAYNFLANEKGLKREEVKSWTPYPGGAPANVATALTKLGVPTAFVSALGNDERGEELMALLKEIGVDTSTVQRVDAPTRDIYVERTLDGDRVFAGFGLESHKYCDCALDAEKLPKDILSGADFMVTGTLGLASPKTRAAMKAAAQLVKVGGGKVLVDVNWRPVFWADNGEAKREILEFLNMADIVKISDADLEFLYDMQFVTALLNPCSVADRLPNAPAVLVTAGEEGAAYCCRSTKGEHTGFVPVFKVDVADTTGAGDAFTAGFVYKLLEAGGLDRLLSDPKALKEAVVFAAATGALTCTKPGAIAAQPSLQQVQALFEESKGWYNFWGAEAEASRR</sequence>
<evidence type="ECO:0000256" key="4">
    <source>
        <dbReference type="ARBA" id="ARBA00022777"/>
    </source>
</evidence>
<evidence type="ECO:0000256" key="2">
    <source>
        <dbReference type="ARBA" id="ARBA00022679"/>
    </source>
</evidence>
<dbReference type="PROSITE" id="PS00584">
    <property type="entry name" value="PFKB_KINASES_2"/>
    <property type="match status" value="1"/>
</dbReference>
<dbReference type="GO" id="GO:0016301">
    <property type="term" value="F:kinase activity"/>
    <property type="evidence" value="ECO:0007669"/>
    <property type="project" value="UniProtKB-KW"/>
</dbReference>
<dbReference type="CDD" id="cd01167">
    <property type="entry name" value="bac_FRK"/>
    <property type="match status" value="1"/>
</dbReference>
<gene>
    <name evidence="7" type="ORF">BQ4739_LOCUS18104</name>
</gene>
<dbReference type="PANTHER" id="PTHR43085:SF1">
    <property type="entry name" value="PSEUDOURIDINE KINASE-RELATED"/>
    <property type="match status" value="1"/>
</dbReference>
<reference evidence="7 8" key="1">
    <citation type="submission" date="2016-10" db="EMBL/GenBank/DDBJ databases">
        <authorList>
            <person name="Cai Z."/>
        </authorList>
    </citation>
    <scope>NUCLEOTIDE SEQUENCE [LARGE SCALE GENOMIC DNA]</scope>
</reference>
<dbReference type="SUPFAM" id="SSF53613">
    <property type="entry name" value="Ribokinase-like"/>
    <property type="match status" value="1"/>
</dbReference>
<accession>A0A383WKL7</accession>
<organism evidence="7 8">
    <name type="scientific">Tetradesmus obliquus</name>
    <name type="common">Green alga</name>
    <name type="synonym">Acutodesmus obliquus</name>
    <dbReference type="NCBI Taxonomy" id="3088"/>
    <lineage>
        <taxon>Eukaryota</taxon>
        <taxon>Viridiplantae</taxon>
        <taxon>Chlorophyta</taxon>
        <taxon>core chlorophytes</taxon>
        <taxon>Chlorophyceae</taxon>
        <taxon>CS clade</taxon>
        <taxon>Sphaeropleales</taxon>
        <taxon>Scenedesmaceae</taxon>
        <taxon>Tetradesmus</taxon>
    </lineage>
</organism>
<dbReference type="PANTHER" id="PTHR43085">
    <property type="entry name" value="HEXOKINASE FAMILY MEMBER"/>
    <property type="match status" value="1"/>
</dbReference>
<dbReference type="GO" id="GO:0005524">
    <property type="term" value="F:ATP binding"/>
    <property type="evidence" value="ECO:0007669"/>
    <property type="project" value="UniProtKB-KW"/>
</dbReference>
<keyword evidence="4" id="KW-0418">Kinase</keyword>
<evidence type="ECO:0000313" key="8">
    <source>
        <dbReference type="Proteomes" id="UP000256970"/>
    </source>
</evidence>
<dbReference type="InterPro" id="IPR029056">
    <property type="entry name" value="Ribokinase-like"/>
</dbReference>
<dbReference type="Pfam" id="PF00294">
    <property type="entry name" value="PfkB"/>
    <property type="match status" value="1"/>
</dbReference>
<dbReference type="InterPro" id="IPR011611">
    <property type="entry name" value="PfkB_dom"/>
</dbReference>
<dbReference type="Proteomes" id="UP000256970">
    <property type="component" value="Unassembled WGS sequence"/>
</dbReference>